<evidence type="ECO:0000313" key="2">
    <source>
        <dbReference type="EMBL" id="EOX94161.1"/>
    </source>
</evidence>
<proteinExistence type="predicted"/>
<evidence type="ECO:0000256" key="1">
    <source>
        <dbReference type="SAM" id="Phobius"/>
    </source>
</evidence>
<gene>
    <name evidence="2" type="ORF">TCM_003531</name>
</gene>
<dbReference type="Gramene" id="EOX94161">
    <property type="protein sequence ID" value="EOX94161"/>
    <property type="gene ID" value="TCM_003531"/>
</dbReference>
<keyword evidence="1" id="KW-0472">Membrane</keyword>
<dbReference type="Proteomes" id="UP000026915">
    <property type="component" value="Chromosome 1"/>
</dbReference>
<evidence type="ECO:0000313" key="3">
    <source>
        <dbReference type="Proteomes" id="UP000026915"/>
    </source>
</evidence>
<sequence>MPLERQELLQAHLFVKPGYEQVCNVINLVFQAEIFSFLFGVPHHVNDGPTLSFGLQLQFLLIKQTVGQIRVLILILVLLSIIISCRINVWNYGFALVVFATFLVAKESVNVVRDSSKQNRLLALHQSEHDKPGLGCTHFALHCQGFGSGNGTHPHRRHDLFQENRCLVLHC</sequence>
<dbReference type="AlphaFoldDB" id="A0A061DQ36"/>
<name>A0A061DQ36_THECC</name>
<organism evidence="2 3">
    <name type="scientific">Theobroma cacao</name>
    <name type="common">Cacao</name>
    <name type="synonym">Cocoa</name>
    <dbReference type="NCBI Taxonomy" id="3641"/>
    <lineage>
        <taxon>Eukaryota</taxon>
        <taxon>Viridiplantae</taxon>
        <taxon>Streptophyta</taxon>
        <taxon>Embryophyta</taxon>
        <taxon>Tracheophyta</taxon>
        <taxon>Spermatophyta</taxon>
        <taxon>Magnoliopsida</taxon>
        <taxon>eudicotyledons</taxon>
        <taxon>Gunneridae</taxon>
        <taxon>Pentapetalae</taxon>
        <taxon>rosids</taxon>
        <taxon>malvids</taxon>
        <taxon>Malvales</taxon>
        <taxon>Malvaceae</taxon>
        <taxon>Byttnerioideae</taxon>
        <taxon>Theobroma</taxon>
    </lineage>
</organism>
<keyword evidence="1" id="KW-1133">Transmembrane helix</keyword>
<keyword evidence="1" id="KW-0812">Transmembrane</keyword>
<keyword evidence="3" id="KW-1185">Reference proteome</keyword>
<protein>
    <submittedName>
        <fullName evidence="2">Uncharacterized protein</fullName>
    </submittedName>
</protein>
<reference evidence="2 3" key="1">
    <citation type="journal article" date="2013" name="Genome Biol.">
        <title>The genome sequence of the most widely cultivated cacao type and its use to identify candidate genes regulating pod color.</title>
        <authorList>
            <person name="Motamayor J.C."/>
            <person name="Mockaitis K."/>
            <person name="Schmutz J."/>
            <person name="Haiminen N."/>
            <person name="Iii D.L."/>
            <person name="Cornejo O."/>
            <person name="Findley S.D."/>
            <person name="Zheng P."/>
            <person name="Utro F."/>
            <person name="Royaert S."/>
            <person name="Saski C."/>
            <person name="Jenkins J."/>
            <person name="Podicheti R."/>
            <person name="Zhao M."/>
            <person name="Scheffler B.E."/>
            <person name="Stack J.C."/>
            <person name="Feltus F.A."/>
            <person name="Mustiga G.M."/>
            <person name="Amores F."/>
            <person name="Phillips W."/>
            <person name="Marelli J.P."/>
            <person name="May G.D."/>
            <person name="Shapiro H."/>
            <person name="Ma J."/>
            <person name="Bustamante C.D."/>
            <person name="Schnell R.J."/>
            <person name="Main D."/>
            <person name="Gilbert D."/>
            <person name="Parida L."/>
            <person name="Kuhn D.N."/>
        </authorList>
    </citation>
    <scope>NUCLEOTIDE SEQUENCE [LARGE SCALE GENOMIC DNA]</scope>
    <source>
        <strain evidence="3">cv. Matina 1-6</strain>
    </source>
</reference>
<accession>A0A061DQ36</accession>
<dbReference type="HOGENOM" id="CLU_1565668_0_0_1"/>
<feature type="transmembrane region" description="Helical" evidence="1">
    <location>
        <begin position="65"/>
        <end position="83"/>
    </location>
</feature>
<dbReference type="EMBL" id="CM001879">
    <property type="protein sequence ID" value="EOX94161.1"/>
    <property type="molecule type" value="Genomic_DNA"/>
</dbReference>
<dbReference type="InParanoid" id="A0A061DQ36"/>